<proteinExistence type="predicted"/>
<organism evidence="1 2">
    <name type="scientific">Lactiplantibacillus plajomi</name>
    <dbReference type="NCBI Taxonomy" id="1457217"/>
    <lineage>
        <taxon>Bacteria</taxon>
        <taxon>Bacillati</taxon>
        <taxon>Bacillota</taxon>
        <taxon>Bacilli</taxon>
        <taxon>Lactobacillales</taxon>
        <taxon>Lactobacillaceae</taxon>
        <taxon>Lactiplantibacillus</taxon>
    </lineage>
</organism>
<evidence type="ECO:0000313" key="1">
    <source>
        <dbReference type="EMBL" id="MFC0424857.1"/>
    </source>
</evidence>
<sequence>MLTVMAGLFAINFNEVSAAAANTETNGTQMFYEPGGNPDLISDLVSYLKNGDYLNGPGNG</sequence>
<accession>A0ABV6K6X8</accession>
<keyword evidence="2" id="KW-1185">Reference proteome</keyword>
<name>A0ABV6K6X8_9LACO</name>
<protein>
    <submittedName>
        <fullName evidence="1">Uncharacterized protein</fullName>
    </submittedName>
</protein>
<dbReference type="Proteomes" id="UP001589855">
    <property type="component" value="Unassembled WGS sequence"/>
</dbReference>
<evidence type="ECO:0000313" key="2">
    <source>
        <dbReference type="Proteomes" id="UP001589855"/>
    </source>
</evidence>
<comment type="caution">
    <text evidence="1">The sequence shown here is derived from an EMBL/GenBank/DDBJ whole genome shotgun (WGS) entry which is preliminary data.</text>
</comment>
<reference evidence="1 2" key="1">
    <citation type="submission" date="2024-09" db="EMBL/GenBank/DDBJ databases">
        <authorList>
            <person name="Sun Q."/>
            <person name="Mori K."/>
        </authorList>
    </citation>
    <scope>NUCLEOTIDE SEQUENCE [LARGE SCALE GENOMIC DNA]</scope>
    <source>
        <strain evidence="1 2">TBRC 4575</strain>
    </source>
</reference>
<gene>
    <name evidence="1" type="ORF">ACFFGS_12045</name>
</gene>
<dbReference type="RefSeq" id="WP_415579031.1">
    <property type="nucleotide sequence ID" value="NZ_CBCRXD010000002.1"/>
</dbReference>
<dbReference type="EMBL" id="JBHLUK010000075">
    <property type="protein sequence ID" value="MFC0424857.1"/>
    <property type="molecule type" value="Genomic_DNA"/>
</dbReference>